<keyword evidence="2" id="KW-1185">Reference proteome</keyword>
<accession>A0ABW0LDC3</accession>
<dbReference type="Proteomes" id="UP001596050">
    <property type="component" value="Unassembled WGS sequence"/>
</dbReference>
<proteinExistence type="predicted"/>
<sequence length="401" mass="43270">MPKNKKPVPRKPATAAEPDIDALAQALADLALEVAEGEEVDPEGAAGHEEELVVAIRRALRRKHDEVLYGAIELARFTDPEACRLLRAHVGEEAATLHIRREGEAEIEVDAFLIPLFVQSTGGLVAQENFADDEAYAELAASFVASELDSPRAKVALVRHAYDLAEVDHIGYSTLQELLREAAATLGSKKPAPAPLLEASIRGWTGEPVAPDEAAMELRFLLGFSLKRADDPFYAVPKDEIGADVYFADRMRRYRAWTERVAPLVRRCMAGDPDRLSVNFLYQDLFHGAKEQGVAELAMLGTLSEINRLLASKELSPDAVRAVVAPQDAGEHIELRVNLYALDGGPPWGGVAKATDLAADIGAEIDELCDALGTLGIDDVSTADGFSLDGHPEGAQPYPPA</sequence>
<reference evidence="2" key="1">
    <citation type="journal article" date="2019" name="Int. J. Syst. Evol. Microbiol.">
        <title>The Global Catalogue of Microorganisms (GCM) 10K type strain sequencing project: providing services to taxonomists for standard genome sequencing and annotation.</title>
        <authorList>
            <consortium name="The Broad Institute Genomics Platform"/>
            <consortium name="The Broad Institute Genome Sequencing Center for Infectious Disease"/>
            <person name="Wu L."/>
            <person name="Ma J."/>
        </authorList>
    </citation>
    <scope>NUCLEOTIDE SEQUENCE [LARGE SCALE GENOMIC DNA]</scope>
    <source>
        <strain evidence="2">KACC 12649</strain>
    </source>
</reference>
<comment type="caution">
    <text evidence="1">The sequence shown here is derived from an EMBL/GenBank/DDBJ whole genome shotgun (WGS) entry which is preliminary data.</text>
</comment>
<protein>
    <recommendedName>
        <fullName evidence="3">DUF2863 family protein</fullName>
    </recommendedName>
</protein>
<dbReference type="EMBL" id="JBHSMU010000019">
    <property type="protein sequence ID" value="MFC5462962.1"/>
    <property type="molecule type" value="Genomic_DNA"/>
</dbReference>
<gene>
    <name evidence="1" type="ORF">ACFPN5_24410</name>
</gene>
<evidence type="ECO:0008006" key="3">
    <source>
        <dbReference type="Google" id="ProtNLM"/>
    </source>
</evidence>
<organism evidence="1 2">
    <name type="scientific">Massilia niabensis</name>
    <dbReference type="NCBI Taxonomy" id="544910"/>
    <lineage>
        <taxon>Bacteria</taxon>
        <taxon>Pseudomonadati</taxon>
        <taxon>Pseudomonadota</taxon>
        <taxon>Betaproteobacteria</taxon>
        <taxon>Burkholderiales</taxon>
        <taxon>Oxalobacteraceae</taxon>
        <taxon>Telluria group</taxon>
        <taxon>Massilia</taxon>
    </lineage>
</organism>
<name>A0ABW0LDC3_9BURK</name>
<dbReference type="RefSeq" id="WP_379786447.1">
    <property type="nucleotide sequence ID" value="NZ_JBHSMU010000019.1"/>
</dbReference>
<evidence type="ECO:0000313" key="2">
    <source>
        <dbReference type="Proteomes" id="UP001596050"/>
    </source>
</evidence>
<evidence type="ECO:0000313" key="1">
    <source>
        <dbReference type="EMBL" id="MFC5462962.1"/>
    </source>
</evidence>